<comment type="caution">
    <text evidence="2">The sequence shown here is derived from an EMBL/GenBank/DDBJ whole genome shotgun (WGS) entry which is preliminary data.</text>
</comment>
<evidence type="ECO:0000313" key="2">
    <source>
        <dbReference type="EMBL" id="NKC30022.1"/>
    </source>
</evidence>
<proteinExistence type="predicted"/>
<evidence type="ECO:0000313" key="3">
    <source>
        <dbReference type="Proteomes" id="UP000787635"/>
    </source>
</evidence>
<gene>
    <name evidence="2" type="ORF">HEQ75_04050</name>
</gene>
<dbReference type="PROSITE" id="PS51257">
    <property type="entry name" value="PROKAR_LIPOPROTEIN"/>
    <property type="match status" value="1"/>
</dbReference>
<dbReference type="RefSeq" id="WP_168027645.1">
    <property type="nucleotide sequence ID" value="NZ_JAAVNE010000004.1"/>
</dbReference>
<protein>
    <recommendedName>
        <fullName evidence="4">Lipoprotein</fullName>
    </recommendedName>
</protein>
<keyword evidence="1" id="KW-0732">Signal</keyword>
<organism evidence="2 3">
    <name type="scientific">Falsiroseomonas selenitidurans</name>
    <dbReference type="NCBI Taxonomy" id="2716335"/>
    <lineage>
        <taxon>Bacteria</taxon>
        <taxon>Pseudomonadati</taxon>
        <taxon>Pseudomonadota</taxon>
        <taxon>Alphaproteobacteria</taxon>
        <taxon>Acetobacterales</taxon>
        <taxon>Roseomonadaceae</taxon>
        <taxon>Falsiroseomonas</taxon>
    </lineage>
</organism>
<name>A0ABX1E3C8_9PROT</name>
<feature type="signal peptide" evidence="1">
    <location>
        <begin position="1"/>
        <end position="17"/>
    </location>
</feature>
<dbReference type="Proteomes" id="UP000787635">
    <property type="component" value="Unassembled WGS sequence"/>
</dbReference>
<evidence type="ECO:0008006" key="4">
    <source>
        <dbReference type="Google" id="ProtNLM"/>
    </source>
</evidence>
<evidence type="ECO:0000256" key="1">
    <source>
        <dbReference type="SAM" id="SignalP"/>
    </source>
</evidence>
<dbReference type="EMBL" id="JAAVNE010000004">
    <property type="protein sequence ID" value="NKC30022.1"/>
    <property type="molecule type" value="Genomic_DNA"/>
</dbReference>
<feature type="chain" id="PRO_5045971548" description="Lipoprotein" evidence="1">
    <location>
        <begin position="18"/>
        <end position="307"/>
    </location>
</feature>
<accession>A0ABX1E3C8</accession>
<sequence>MSSSRRLLLLAPLLVLAACGTLPQPFRGRPGAVARRLRQPPGYRVAVVPSTLALMTDADAGSLAAALADALATQDVPAVAGSGLPLDWQVVTAAERQAEMVVPRFALRDADGRALGMLVGQPVAVREWVEGGNPLHRRIAAEVAPQLADLVGRIDAQRRTGDERASGGGAPVLRLLPVRGAPGDGNASLTARMRDSLAGLGFQVQDAAQGAQFAVQGEVTVVPSGRGQQRVEIVWVVSRRDGEDLGRVLQLNEVPAGTLSGLWGDVAFVVAEEASGGVRDVVFNAGGFPAAAAAEPPAGSAGAPRPR</sequence>
<keyword evidence="3" id="KW-1185">Reference proteome</keyword>
<reference evidence="2 3" key="1">
    <citation type="submission" date="2020-03" db="EMBL/GenBank/DDBJ databases">
        <title>Roseomonas selenitidurans sp. nov. isolated from urban soil.</title>
        <authorList>
            <person name="Liu H."/>
        </authorList>
    </citation>
    <scope>NUCLEOTIDE SEQUENCE [LARGE SCALE GENOMIC DNA]</scope>
    <source>
        <strain evidence="2 3">BU-1</strain>
    </source>
</reference>